<dbReference type="EMBL" id="CP000083">
    <property type="protein sequence ID" value="AAZ28010.1"/>
    <property type="molecule type" value="Genomic_DNA"/>
</dbReference>
<dbReference type="HOGENOM" id="CLU_3373159_0_0_6"/>
<name>Q483S0_COLP3</name>
<gene>
    <name evidence="1" type="ordered locus">CPS_1966</name>
</gene>
<organism evidence="1 2">
    <name type="scientific">Colwellia psychrerythraea (strain 34H / ATCC BAA-681)</name>
    <name type="common">Vibrio psychroerythus</name>
    <dbReference type="NCBI Taxonomy" id="167879"/>
    <lineage>
        <taxon>Bacteria</taxon>
        <taxon>Pseudomonadati</taxon>
        <taxon>Pseudomonadota</taxon>
        <taxon>Gammaproteobacteria</taxon>
        <taxon>Alteromonadales</taxon>
        <taxon>Colwelliaceae</taxon>
        <taxon>Colwellia</taxon>
    </lineage>
</organism>
<proteinExistence type="predicted"/>
<dbReference type="Proteomes" id="UP000000547">
    <property type="component" value="Chromosome"/>
</dbReference>
<dbReference type="KEGG" id="cps:CPS_1966"/>
<evidence type="ECO:0000313" key="1">
    <source>
        <dbReference type="EMBL" id="AAZ28010.1"/>
    </source>
</evidence>
<accession>Q483S0</accession>
<evidence type="ECO:0000313" key="2">
    <source>
        <dbReference type="Proteomes" id="UP000000547"/>
    </source>
</evidence>
<protein>
    <submittedName>
        <fullName evidence="1">Uncharacterized protein</fullName>
    </submittedName>
</protein>
<reference evidence="1" key="1">
    <citation type="journal article" date="2005" name="Proc. Natl. Acad. Sci. U.S.A.">
        <title>The psychrophilic lifestyle as revealed by the genome sequence of Colwellia psychrerythraea 34H through genomic and proteomic analyses.</title>
        <authorList>
            <person name="Methe B.A."/>
            <person name="Nelson K.E."/>
            <person name="Deming J.W."/>
            <person name="Momen B."/>
            <person name="Melamud E."/>
            <person name="Zhang X."/>
            <person name="Moult J."/>
            <person name="Madupu R."/>
            <person name="Nelson W.C."/>
            <person name="Dodson R.J."/>
            <person name="Brinkac L.M."/>
            <person name="Daugherty S.C."/>
            <person name="Durkin A.S."/>
            <person name="DeBoy R.T."/>
            <person name="Kolonay J.F."/>
            <person name="Sullivan S.A."/>
            <person name="Zhou L."/>
            <person name="Davidsen T.M."/>
            <person name="Wu M."/>
            <person name="Huston A.L."/>
            <person name="Lewis M."/>
            <person name="Weaver B."/>
            <person name="Weidman J.F."/>
            <person name="Khouri H."/>
            <person name="Utterback T.R."/>
            <person name="Feldblyum T.V."/>
            <person name="Fraser C.M."/>
        </authorList>
    </citation>
    <scope>NUCLEOTIDE SEQUENCE [LARGE SCALE GENOMIC DNA]</scope>
    <source>
        <strain evidence="1">34H</strain>
    </source>
</reference>
<sequence length="34" mass="4303">MNCFYSFTLSYCFYCNWIAYDYLSDRLESFYNQM</sequence>
<dbReference type="AlphaFoldDB" id="Q483S0"/>